<dbReference type="EMBL" id="CAJEWN010000393">
    <property type="protein sequence ID" value="CAD2181180.1"/>
    <property type="molecule type" value="Genomic_DNA"/>
</dbReference>
<dbReference type="InterPro" id="IPR000719">
    <property type="entry name" value="Prot_kinase_dom"/>
</dbReference>
<organism evidence="2 3">
    <name type="scientific">Meloidogyne enterolobii</name>
    <name type="common">Root-knot nematode worm</name>
    <name type="synonym">Meloidogyne mayaguensis</name>
    <dbReference type="NCBI Taxonomy" id="390850"/>
    <lineage>
        <taxon>Eukaryota</taxon>
        <taxon>Metazoa</taxon>
        <taxon>Ecdysozoa</taxon>
        <taxon>Nematoda</taxon>
        <taxon>Chromadorea</taxon>
        <taxon>Rhabditida</taxon>
        <taxon>Tylenchina</taxon>
        <taxon>Tylenchomorpha</taxon>
        <taxon>Tylenchoidea</taxon>
        <taxon>Meloidogynidae</taxon>
        <taxon>Meloidogyninae</taxon>
        <taxon>Meloidogyne</taxon>
    </lineage>
</organism>
<evidence type="ECO:0000313" key="2">
    <source>
        <dbReference type="EMBL" id="CAD2181180.1"/>
    </source>
</evidence>
<reference evidence="2 3" key="1">
    <citation type="submission" date="2020-08" db="EMBL/GenBank/DDBJ databases">
        <authorList>
            <person name="Koutsovoulos G."/>
            <person name="Danchin GJ E."/>
        </authorList>
    </citation>
    <scope>NUCLEOTIDE SEQUENCE [LARGE SCALE GENOMIC DNA]</scope>
</reference>
<protein>
    <recommendedName>
        <fullName evidence="1">Protein kinase domain-containing protein</fullName>
    </recommendedName>
</protein>
<dbReference type="InterPro" id="IPR011009">
    <property type="entry name" value="Kinase-like_dom_sf"/>
</dbReference>
<dbReference type="Gene3D" id="1.10.510.10">
    <property type="entry name" value="Transferase(Phosphotransferase) domain 1"/>
    <property type="match status" value="1"/>
</dbReference>
<dbReference type="InterPro" id="IPR001245">
    <property type="entry name" value="Ser-Thr/Tyr_kinase_cat_dom"/>
</dbReference>
<dbReference type="InterPro" id="IPR050167">
    <property type="entry name" value="Ser_Thr_protein_kinase"/>
</dbReference>
<dbReference type="PANTHER" id="PTHR23257">
    <property type="entry name" value="SERINE-THREONINE PROTEIN KINASE"/>
    <property type="match status" value="1"/>
</dbReference>
<comment type="caution">
    <text evidence="2">The sequence shown here is derived from an EMBL/GenBank/DDBJ whole genome shotgun (WGS) entry which is preliminary data.</text>
</comment>
<accession>A0A6V7W202</accession>
<sequence length="207" mass="23858">MFCREVSIVSHLKHPNVVAFVGACMEQFAIITEQAHFSRCYIVFEMNLRFGVGVDIARGMHYLHELIEKPVIHRDLNSHNILLHNNGRAVVADFGESRFAAEHHEDSMTKQPGNLRWMAPEVFTQSCRYDHKVDVFSFALVLWEIHTAELPFSHLKPAAAAAEMAYKRNRPPLPSEPNAQFPKHIIEILNQAWQPGILFLIRKKYIF</sequence>
<dbReference type="GO" id="GO:0005524">
    <property type="term" value="F:ATP binding"/>
    <property type="evidence" value="ECO:0007669"/>
    <property type="project" value="InterPro"/>
</dbReference>
<dbReference type="PROSITE" id="PS50011">
    <property type="entry name" value="PROTEIN_KINASE_DOM"/>
    <property type="match status" value="1"/>
</dbReference>
<dbReference type="GO" id="GO:0007165">
    <property type="term" value="P:signal transduction"/>
    <property type="evidence" value="ECO:0007669"/>
    <property type="project" value="TreeGrafter"/>
</dbReference>
<dbReference type="OrthoDB" id="339325at2759"/>
<dbReference type="Proteomes" id="UP000580250">
    <property type="component" value="Unassembled WGS sequence"/>
</dbReference>
<proteinExistence type="predicted"/>
<feature type="domain" description="Protein kinase" evidence="1">
    <location>
        <begin position="1"/>
        <end position="207"/>
    </location>
</feature>
<dbReference type="SUPFAM" id="SSF56112">
    <property type="entry name" value="Protein kinase-like (PK-like)"/>
    <property type="match status" value="1"/>
</dbReference>
<evidence type="ECO:0000259" key="1">
    <source>
        <dbReference type="PROSITE" id="PS50011"/>
    </source>
</evidence>
<dbReference type="GO" id="GO:0004672">
    <property type="term" value="F:protein kinase activity"/>
    <property type="evidence" value="ECO:0007669"/>
    <property type="project" value="InterPro"/>
</dbReference>
<dbReference type="AlphaFoldDB" id="A0A6V7W202"/>
<name>A0A6V7W202_MELEN</name>
<gene>
    <name evidence="2" type="ORF">MENT_LOCUS33310</name>
</gene>
<dbReference type="Pfam" id="PF07714">
    <property type="entry name" value="PK_Tyr_Ser-Thr"/>
    <property type="match status" value="1"/>
</dbReference>
<dbReference type="PANTHER" id="PTHR23257:SF974">
    <property type="entry name" value="RECEPTOR-INTERACTING SERINE_THREONINE-PROTEIN KINASE 3"/>
    <property type="match status" value="1"/>
</dbReference>
<evidence type="ECO:0000313" key="3">
    <source>
        <dbReference type="Proteomes" id="UP000580250"/>
    </source>
</evidence>
<dbReference type="GO" id="GO:0005737">
    <property type="term" value="C:cytoplasm"/>
    <property type="evidence" value="ECO:0007669"/>
    <property type="project" value="TreeGrafter"/>
</dbReference>
<dbReference type="PROSITE" id="PS51257">
    <property type="entry name" value="PROKAR_LIPOPROTEIN"/>
    <property type="match status" value="1"/>
</dbReference>